<dbReference type="EMBL" id="CAIQ01000253">
    <property type="protein sequence ID" value="CCI37427.1"/>
    <property type="molecule type" value="Genomic_DNA"/>
</dbReference>
<sequence length="42" mass="4806">MVRSHLYAHALCTICLNKPAKTEIIAKIKDCWLNSGIHTYFT</sequence>
<reference evidence="1 2" key="1">
    <citation type="submission" date="2012-04" db="EMBL/GenBank/DDBJ databases">
        <authorList>
            <person name="Genoscope - CEA"/>
        </authorList>
    </citation>
    <scope>NUCLEOTIDE SEQUENCE [LARGE SCALE GENOMIC DNA]</scope>
    <source>
        <strain evidence="1 2">9701</strain>
    </source>
</reference>
<dbReference type="Proteomes" id="UP000004047">
    <property type="component" value="Unassembled WGS sequence"/>
</dbReference>
<dbReference type="AlphaFoldDB" id="I4IT03"/>
<proteinExistence type="predicted"/>
<comment type="caution">
    <text evidence="1">The sequence shown here is derived from an EMBL/GenBank/DDBJ whole genome shotgun (WGS) entry which is preliminary data.</text>
</comment>
<accession>I4IT03</accession>
<evidence type="ECO:0000313" key="1">
    <source>
        <dbReference type="EMBL" id="CCI37427.1"/>
    </source>
</evidence>
<organism evidence="1 2">
    <name type="scientific">Microcystis aeruginosa PCC 9701</name>
    <dbReference type="NCBI Taxonomy" id="721123"/>
    <lineage>
        <taxon>Bacteria</taxon>
        <taxon>Bacillati</taxon>
        <taxon>Cyanobacteriota</taxon>
        <taxon>Cyanophyceae</taxon>
        <taxon>Oscillatoriophycideae</taxon>
        <taxon>Chroococcales</taxon>
        <taxon>Microcystaceae</taxon>
        <taxon>Microcystis</taxon>
    </lineage>
</organism>
<dbReference type="HOGENOM" id="CLU_212704_0_0_3"/>
<evidence type="ECO:0000313" key="2">
    <source>
        <dbReference type="Proteomes" id="UP000004047"/>
    </source>
</evidence>
<gene>
    <name evidence="1" type="ORF">MICAK_3260035</name>
</gene>
<protein>
    <submittedName>
        <fullName evidence="1">Uncharacterized protein</fullName>
    </submittedName>
</protein>
<name>I4IT03_MICAE</name>